<feature type="region of interest" description="Disordered" evidence="2">
    <location>
        <begin position="1061"/>
        <end position="1095"/>
    </location>
</feature>
<feature type="compositionally biased region" description="Polar residues" evidence="2">
    <location>
        <begin position="456"/>
        <end position="470"/>
    </location>
</feature>
<proteinExistence type="predicted"/>
<comment type="caution">
    <text evidence="4">The sequence shown here is derived from an EMBL/GenBank/DDBJ whole genome shotgun (WGS) entry which is preliminary data.</text>
</comment>
<protein>
    <recommendedName>
        <fullName evidence="3">TFIIS N-terminal domain-containing protein</fullName>
    </recommendedName>
</protein>
<dbReference type="PROSITE" id="PS51319">
    <property type="entry name" value="TFIIS_N"/>
    <property type="match status" value="1"/>
</dbReference>
<evidence type="ECO:0000313" key="5">
    <source>
        <dbReference type="Proteomes" id="UP001367508"/>
    </source>
</evidence>
<gene>
    <name evidence="4" type="ORF">VNO77_32773</name>
</gene>
<evidence type="ECO:0000259" key="3">
    <source>
        <dbReference type="PROSITE" id="PS51319"/>
    </source>
</evidence>
<dbReference type="PANTHER" id="PTHR47292">
    <property type="entry name" value="TRANSCRIPTION ELONGATION FACTOR (TFIIS) FAMILY PROTEIN-RELATED"/>
    <property type="match status" value="1"/>
</dbReference>
<dbReference type="Pfam" id="PF08711">
    <property type="entry name" value="Med26"/>
    <property type="match status" value="1"/>
</dbReference>
<reference evidence="4 5" key="1">
    <citation type="submission" date="2024-01" db="EMBL/GenBank/DDBJ databases">
        <title>The genomes of 5 underutilized Papilionoideae crops provide insights into root nodulation and disease resistanc.</title>
        <authorList>
            <person name="Jiang F."/>
        </authorList>
    </citation>
    <scope>NUCLEOTIDE SEQUENCE [LARGE SCALE GENOMIC DNA]</scope>
    <source>
        <strain evidence="4">LVBAO_FW01</strain>
        <tissue evidence="4">Leaves</tissue>
    </source>
</reference>
<comment type="subcellular location">
    <subcellularLocation>
        <location evidence="1">Nucleus</location>
    </subcellularLocation>
</comment>
<feature type="domain" description="TFIIS N-terminal" evidence="3">
    <location>
        <begin position="80"/>
        <end position="153"/>
    </location>
</feature>
<evidence type="ECO:0000256" key="1">
    <source>
        <dbReference type="PROSITE-ProRule" id="PRU00649"/>
    </source>
</evidence>
<dbReference type="AlphaFoldDB" id="A0AAN9KRM1"/>
<dbReference type="EMBL" id="JAYMYQ010000007">
    <property type="protein sequence ID" value="KAK7321811.1"/>
    <property type="molecule type" value="Genomic_DNA"/>
</dbReference>
<feature type="region of interest" description="Disordered" evidence="2">
    <location>
        <begin position="381"/>
        <end position="486"/>
    </location>
</feature>
<dbReference type="PANTHER" id="PTHR47292:SF1">
    <property type="entry name" value="TRANSCRIPTION ELONGATION FACTOR (TFIIS) FAMILY PROTEIN"/>
    <property type="match status" value="1"/>
</dbReference>
<keyword evidence="5" id="KW-1185">Reference proteome</keyword>
<dbReference type="InterPro" id="IPR035441">
    <property type="entry name" value="TFIIS/LEDGF_dom_sf"/>
</dbReference>
<evidence type="ECO:0000256" key="2">
    <source>
        <dbReference type="SAM" id="MobiDB-lite"/>
    </source>
</evidence>
<feature type="compositionally biased region" description="Basic and acidic residues" evidence="2">
    <location>
        <begin position="813"/>
        <end position="822"/>
    </location>
</feature>
<feature type="compositionally biased region" description="Low complexity" evidence="2">
    <location>
        <begin position="835"/>
        <end position="847"/>
    </location>
</feature>
<keyword evidence="1" id="KW-0539">Nucleus</keyword>
<accession>A0AAN9KRM1</accession>
<feature type="region of interest" description="Disordered" evidence="2">
    <location>
        <begin position="313"/>
        <end position="346"/>
    </location>
</feature>
<dbReference type="GO" id="GO:0005634">
    <property type="term" value="C:nucleus"/>
    <property type="evidence" value="ECO:0007669"/>
    <property type="project" value="UniProtKB-SubCell"/>
</dbReference>
<feature type="compositionally biased region" description="Basic and acidic residues" evidence="2">
    <location>
        <begin position="442"/>
        <end position="453"/>
    </location>
</feature>
<organism evidence="4 5">
    <name type="scientific">Canavalia gladiata</name>
    <name type="common">Sword bean</name>
    <name type="synonym">Dolichos gladiatus</name>
    <dbReference type="NCBI Taxonomy" id="3824"/>
    <lineage>
        <taxon>Eukaryota</taxon>
        <taxon>Viridiplantae</taxon>
        <taxon>Streptophyta</taxon>
        <taxon>Embryophyta</taxon>
        <taxon>Tracheophyta</taxon>
        <taxon>Spermatophyta</taxon>
        <taxon>Magnoliopsida</taxon>
        <taxon>eudicotyledons</taxon>
        <taxon>Gunneridae</taxon>
        <taxon>Pentapetalae</taxon>
        <taxon>rosids</taxon>
        <taxon>fabids</taxon>
        <taxon>Fabales</taxon>
        <taxon>Fabaceae</taxon>
        <taxon>Papilionoideae</taxon>
        <taxon>50 kb inversion clade</taxon>
        <taxon>NPAAA clade</taxon>
        <taxon>indigoferoid/millettioid clade</taxon>
        <taxon>Phaseoleae</taxon>
        <taxon>Canavalia</taxon>
    </lineage>
</organism>
<name>A0AAN9KRM1_CANGL</name>
<feature type="region of interest" description="Disordered" evidence="2">
    <location>
        <begin position="727"/>
        <end position="754"/>
    </location>
</feature>
<feature type="compositionally biased region" description="Basic and acidic residues" evidence="2">
    <location>
        <begin position="313"/>
        <end position="324"/>
    </location>
</feature>
<feature type="region of interest" description="Disordered" evidence="2">
    <location>
        <begin position="580"/>
        <end position="646"/>
    </location>
</feature>
<evidence type="ECO:0000313" key="4">
    <source>
        <dbReference type="EMBL" id="KAK7321811.1"/>
    </source>
</evidence>
<feature type="compositionally biased region" description="Polar residues" evidence="2">
    <location>
        <begin position="398"/>
        <end position="408"/>
    </location>
</feature>
<dbReference type="SUPFAM" id="SSF47676">
    <property type="entry name" value="Conserved domain common to transcription factors TFIIS, elongin A, CRSP70"/>
    <property type="match status" value="1"/>
</dbReference>
<feature type="compositionally biased region" description="Polar residues" evidence="2">
    <location>
        <begin position="780"/>
        <end position="793"/>
    </location>
</feature>
<sequence>MTLEDFFTLTEMKDGLTAPSRVQELVSVMQKEQDGVVKNAGDATRQWTAVASTIAATENKDCLDLFIQLDGLWYINRWLNYARNLGADTNDGVVEESITAMLRAVEKLYLDNEKSISSGIRVTVSNLLDHHSSEVQDRARELFDSWRRGGDGEDESHDHMDLGRINNVSDKIVREEGQPSSVNEVNNDDDYASQLAEGDKSELRSSDSQLQENVSTIQIQSSDNVLQSSVSLDCEEIKERSNHVDSVLTSVQEVPTISEGETTSAGTCNLLVTKQGSFEPVTKQESFESLTKQGSFEGQLDDLQLNDLSKKENQNHNVNDRPEELGASDISSASPKLEPEPVSMGDSEAKALGSVKEPTLEHNVESNEDVVCHKTIASCSMRTPASDGMSGEEDVRAMNSSNPQLSKASENDDDCCSNALQDSSVSGTNLEKPETLEMSFPKTEHIRAVKDGKGQISDQGDDTSNGSDSFKQGEGPRSPNVIDKSSDMELDYGIVDALEVARQVAQDIEREYVRSVKEGKDQLSNQGNDTINRSDSFKRGKGARSPNIVDKSSDIELEYGIVDALEVARQVAQEVEREVCSSSSEKISEGGIRQAGSYDSVGRKDELTQVLPEEVSSRQSNSTEACSEEEGHRSASDNTEAGPECIPDLESSQVTEAARDPGGNSEKSLCTFDLNEDVGSDDMDVSVNALSTMPIPVVSASKPAQTSGLPPAPLQFEGTLGWRGSAATSAFRPASPRKNSDSEKNVSVGGNSEISKQRQDCLDIDLNVAESEEGLVKQIGESSGLPSGQSSVELSPKRSSRFELDLNSIGDDGDAHPSDQRMEGQLFSGRNGYWSPSPASSSSSMQPSVRNIDLNDRPYFQTDLVEPGHSKSSSTTEAYKRSKSDAPVISILGAKVEVGRREYVPQTWSLPNGKAIEPVMDLTMSGAGGILGMSPTVPYNHSTVFGYNGLTSAPALSFSSAMYGSSGGTIPYMVDSRGAPAPAVPQVAGSSSTILSSYTQPPFIMSMTGTQLGLNGVGSSRPNLDLNSGFMIDGGNRDTLAARQFFFPAQGRAMEEHVRTLPQSSGSGVGVKRKEPDSGWEAYPFGYKHQQPPWK</sequence>
<dbReference type="Proteomes" id="UP001367508">
    <property type="component" value="Unassembled WGS sequence"/>
</dbReference>
<feature type="compositionally biased region" description="Polar residues" evidence="2">
    <location>
        <begin position="522"/>
        <end position="534"/>
    </location>
</feature>
<feature type="compositionally biased region" description="Polar residues" evidence="2">
    <location>
        <begin position="418"/>
        <end position="429"/>
    </location>
</feature>
<dbReference type="InterPro" id="IPR017923">
    <property type="entry name" value="TFIIS_N"/>
</dbReference>
<feature type="region of interest" description="Disordered" evidence="2">
    <location>
        <begin position="779"/>
        <end position="847"/>
    </location>
</feature>
<feature type="region of interest" description="Disordered" evidence="2">
    <location>
        <begin position="519"/>
        <end position="547"/>
    </location>
</feature>
<dbReference type="Gene3D" id="1.20.930.10">
    <property type="entry name" value="Conserved domain common to transcription factors TFIIS, elongin A, CRSP70"/>
    <property type="match status" value="1"/>
</dbReference>
<feature type="compositionally biased region" description="Low complexity" evidence="2">
    <location>
        <begin position="580"/>
        <end position="592"/>
    </location>
</feature>